<evidence type="ECO:0000313" key="2">
    <source>
        <dbReference type="Proteomes" id="UP000565723"/>
    </source>
</evidence>
<comment type="caution">
    <text evidence="1">The sequence shown here is derived from an EMBL/GenBank/DDBJ whole genome shotgun (WGS) entry which is preliminary data.</text>
</comment>
<proteinExistence type="predicted"/>
<dbReference type="Proteomes" id="UP000565723">
    <property type="component" value="Unassembled WGS sequence"/>
</dbReference>
<accession>A0A850LJ20</accession>
<evidence type="ECO:0000313" key="1">
    <source>
        <dbReference type="EMBL" id="NVK97749.1"/>
    </source>
</evidence>
<name>A0A850LJ20_9RHOB</name>
<dbReference type="EMBL" id="JABXIY010000032">
    <property type="protein sequence ID" value="NVK97749.1"/>
    <property type="molecule type" value="Genomic_DNA"/>
</dbReference>
<dbReference type="InterPro" id="IPR011200">
    <property type="entry name" value="UCP012608"/>
</dbReference>
<dbReference type="RefSeq" id="WP_144083957.1">
    <property type="nucleotide sequence ID" value="NZ_JABXIY010000032.1"/>
</dbReference>
<protein>
    <submittedName>
        <fullName evidence="1">DUF2332 domain-containing protein</fullName>
    </submittedName>
</protein>
<gene>
    <name evidence="1" type="ORF">HW564_12525</name>
</gene>
<dbReference type="AlphaFoldDB" id="A0A850LJ20"/>
<reference evidence="1 2" key="1">
    <citation type="journal article" date="2020" name="Proc. Natl. Acad. Sci. U.S.A.">
        <title>Ecological drivers of bacterial community assembly in synthetic phycospheres.</title>
        <authorList>
            <person name="Fu H."/>
            <person name="Uchimiya M."/>
            <person name="Gore J."/>
            <person name="Moran M.A."/>
        </authorList>
    </citation>
    <scope>NUCLEOTIDE SEQUENCE [LARGE SCALE GENOMIC DNA]</scope>
    <source>
        <strain evidence="1">HF-Din03</strain>
    </source>
</reference>
<sequence>MRTGTPPPADPALAARYLRFARVEAEGRSPVYASWARHVAGSLRALAFLQTLPPDRRQPNLFFAALRLVGGLPEAGVAFDDVLTREGDAIAAVMRARRTQTNEPGRCACLLPLLAQLDGPLALIEVGASAGLCLLPDLYGYDWGRARLDPPGGTGAPMFPCRVNVRAPLPEHHPEIVWRAGLDLSPPDLGDAADVAWLEALVWPEQTDRLAGLRQATSIARQAPPPVMAGDLTRDLEALIAQAPADARLVVMHSAVLTYVSDPGARADFARLMRSRDLHWISNEAPGVFPDHAEGLTPREDMFLMALDGRPVAWTGPHGQSLDWL</sequence>
<dbReference type="Pfam" id="PF10094">
    <property type="entry name" value="DUF2332"/>
    <property type="match status" value="1"/>
</dbReference>
<organism evidence="1 2">
    <name type="scientific">Ruegeria pomeroyi</name>
    <dbReference type="NCBI Taxonomy" id="89184"/>
    <lineage>
        <taxon>Bacteria</taxon>
        <taxon>Pseudomonadati</taxon>
        <taxon>Pseudomonadota</taxon>
        <taxon>Alphaproteobacteria</taxon>
        <taxon>Rhodobacterales</taxon>
        <taxon>Roseobacteraceae</taxon>
        <taxon>Ruegeria</taxon>
    </lineage>
</organism>